<dbReference type="EMBL" id="JBHSBC010000011">
    <property type="protein sequence ID" value="MFC3980799.1"/>
    <property type="molecule type" value="Genomic_DNA"/>
</dbReference>
<comment type="caution">
    <text evidence="6">The sequence shown here is derived from an EMBL/GenBank/DDBJ whole genome shotgun (WGS) entry which is preliminary data.</text>
</comment>
<reference evidence="7" key="1">
    <citation type="journal article" date="2019" name="Int. J. Syst. Evol. Microbiol.">
        <title>The Global Catalogue of Microorganisms (GCM) 10K type strain sequencing project: providing services to taxonomists for standard genome sequencing and annotation.</title>
        <authorList>
            <consortium name="The Broad Institute Genomics Platform"/>
            <consortium name="The Broad Institute Genome Sequencing Center for Infectious Disease"/>
            <person name="Wu L."/>
            <person name="Ma J."/>
        </authorList>
    </citation>
    <scope>NUCLEOTIDE SEQUENCE [LARGE SCALE GENOMIC DNA]</scope>
    <source>
        <strain evidence="7">TBRC 7912</strain>
    </source>
</reference>
<accession>A0ABV8EXN8</accession>
<dbReference type="InterPro" id="IPR006336">
    <property type="entry name" value="GCS2"/>
</dbReference>
<evidence type="ECO:0000256" key="3">
    <source>
        <dbReference type="ARBA" id="ARBA00022840"/>
    </source>
</evidence>
<keyword evidence="7" id="KW-1185">Reference proteome</keyword>
<dbReference type="PANTHER" id="PTHR36510:SF1">
    <property type="entry name" value="GLUTAMATE--CYSTEINE LIGASE 2-RELATED"/>
    <property type="match status" value="1"/>
</dbReference>
<evidence type="ECO:0000256" key="5">
    <source>
        <dbReference type="HAMAP-Rule" id="MF_01609"/>
    </source>
</evidence>
<sequence length="375" mass="40311">MNRDSRRIGVEEEFLVVDPVTRCAVPQAEAVLRRAADRLGPQVGGEITKLQVESRTLPCRTVTDLYGQLARGRAELDASAAEEGLRIMASGTPVLGDVVPSPMTEGPRQDLGNATFRGLHDELSICALHVHVELPERDRAVLAGNHLRPHLPTLIALTANSPYWSRRDTGYASWRTLVWNRWPVAGPPPYFTSADHYDSHIAMLQEAGALVDVGTVFWDIRPSAHQPTLEIRAADVPTTAEESAMVAALVRGLVTTSLTLVDRGDPGPVVSADLMRVAYWRAARDGLGGYGVDVRTGRPVPAAELAVRMLDAAAAGLEEHGDLDLVTGWLKRLTGEGDGATRQRRAAEEGGLAGVVDHLITCTAPPALQEESTSA</sequence>
<evidence type="ECO:0000256" key="1">
    <source>
        <dbReference type="ARBA" id="ARBA00022598"/>
    </source>
</evidence>
<keyword evidence="3 5" id="KW-0067">ATP-binding</keyword>
<organism evidence="6 7">
    <name type="scientific">Streptosporangium jomthongense</name>
    <dbReference type="NCBI Taxonomy" id="1193683"/>
    <lineage>
        <taxon>Bacteria</taxon>
        <taxon>Bacillati</taxon>
        <taxon>Actinomycetota</taxon>
        <taxon>Actinomycetes</taxon>
        <taxon>Streptosporangiales</taxon>
        <taxon>Streptosporangiaceae</taxon>
        <taxon>Streptosporangium</taxon>
    </lineage>
</organism>
<dbReference type="InterPro" id="IPR050141">
    <property type="entry name" value="GCL_type2/YbdK_subfam"/>
</dbReference>
<proteinExistence type="inferred from homology"/>
<comment type="catalytic activity">
    <reaction evidence="4 5">
        <text>L-cysteine + L-glutamate + ATP = gamma-L-glutamyl-L-cysteine + ADP + phosphate + H(+)</text>
        <dbReference type="Rhea" id="RHEA:13285"/>
        <dbReference type="ChEBI" id="CHEBI:15378"/>
        <dbReference type="ChEBI" id="CHEBI:29985"/>
        <dbReference type="ChEBI" id="CHEBI:30616"/>
        <dbReference type="ChEBI" id="CHEBI:35235"/>
        <dbReference type="ChEBI" id="CHEBI:43474"/>
        <dbReference type="ChEBI" id="CHEBI:58173"/>
        <dbReference type="ChEBI" id="CHEBI:456216"/>
        <dbReference type="EC" id="6.3.2.2"/>
    </reaction>
</comment>
<dbReference type="RefSeq" id="WP_352013563.1">
    <property type="nucleotide sequence ID" value="NZ_JBHSBC010000011.1"/>
</dbReference>
<comment type="function">
    <text evidence="5">ATP-dependent carboxylate-amine ligase which exhibits weak glutamate--cysteine ligase activity.</text>
</comment>
<evidence type="ECO:0000256" key="4">
    <source>
        <dbReference type="ARBA" id="ARBA00048819"/>
    </source>
</evidence>
<evidence type="ECO:0000313" key="7">
    <source>
        <dbReference type="Proteomes" id="UP001595698"/>
    </source>
</evidence>
<protein>
    <recommendedName>
        <fullName evidence="5">Putative glutamate--cysteine ligase 2</fullName>
        <ecNumber evidence="5">6.3.2.2</ecNumber>
    </recommendedName>
    <alternativeName>
        <fullName evidence="5">Gamma-glutamylcysteine synthetase 2</fullName>
        <shortName evidence="5">GCS 2</shortName>
        <shortName evidence="5">Gamma-GCS 2</shortName>
    </alternativeName>
</protein>
<evidence type="ECO:0000313" key="6">
    <source>
        <dbReference type="EMBL" id="MFC3980799.1"/>
    </source>
</evidence>
<dbReference type="GO" id="GO:0004357">
    <property type="term" value="F:glutamate-cysteine ligase activity"/>
    <property type="evidence" value="ECO:0007669"/>
    <property type="project" value="UniProtKB-EC"/>
</dbReference>
<dbReference type="InterPro" id="IPR011793">
    <property type="entry name" value="YbdK"/>
</dbReference>
<gene>
    <name evidence="6" type="ORF">ACFOYY_11755</name>
</gene>
<dbReference type="EC" id="6.3.2.2" evidence="5"/>
<dbReference type="NCBIfam" id="TIGR02050">
    <property type="entry name" value="gshA_cyan_rel"/>
    <property type="match status" value="1"/>
</dbReference>
<dbReference type="Gene3D" id="3.30.590.20">
    <property type="match status" value="1"/>
</dbReference>
<dbReference type="SUPFAM" id="SSF55931">
    <property type="entry name" value="Glutamine synthetase/guanido kinase"/>
    <property type="match status" value="1"/>
</dbReference>
<name>A0ABV8EXN8_9ACTN</name>
<dbReference type="Proteomes" id="UP001595698">
    <property type="component" value="Unassembled WGS sequence"/>
</dbReference>
<dbReference type="InterPro" id="IPR014746">
    <property type="entry name" value="Gln_synth/guanido_kin_cat_dom"/>
</dbReference>
<dbReference type="Pfam" id="PF04107">
    <property type="entry name" value="GCS2"/>
    <property type="match status" value="1"/>
</dbReference>
<evidence type="ECO:0000256" key="2">
    <source>
        <dbReference type="ARBA" id="ARBA00022741"/>
    </source>
</evidence>
<dbReference type="NCBIfam" id="NF010041">
    <property type="entry name" value="PRK13517.1-1"/>
    <property type="match status" value="1"/>
</dbReference>
<keyword evidence="1 5" id="KW-0436">Ligase</keyword>
<keyword evidence="2 5" id="KW-0547">Nucleotide-binding</keyword>
<dbReference type="HAMAP" id="MF_01609">
    <property type="entry name" value="Glu_cys_ligase_2"/>
    <property type="match status" value="1"/>
</dbReference>
<dbReference type="PANTHER" id="PTHR36510">
    <property type="entry name" value="GLUTAMATE--CYSTEINE LIGASE 2-RELATED"/>
    <property type="match status" value="1"/>
</dbReference>
<comment type="similarity">
    <text evidence="5">Belongs to the glutamate--cysteine ligase type 2 family. YbdK subfamily.</text>
</comment>